<dbReference type="CDD" id="cd02440">
    <property type="entry name" value="AdoMet_MTases"/>
    <property type="match status" value="1"/>
</dbReference>
<evidence type="ECO:0000313" key="2">
    <source>
        <dbReference type="EMBL" id="MDT8978020.1"/>
    </source>
</evidence>
<protein>
    <submittedName>
        <fullName evidence="2">Class I SAM-dependent methyltransferase</fullName>
        <ecNumber evidence="2">2.1.-.-</ecNumber>
    </submittedName>
</protein>
<dbReference type="InterPro" id="IPR029063">
    <property type="entry name" value="SAM-dependent_MTases_sf"/>
</dbReference>
<dbReference type="InterPro" id="IPR041698">
    <property type="entry name" value="Methyltransf_25"/>
</dbReference>
<dbReference type="Pfam" id="PF13649">
    <property type="entry name" value="Methyltransf_25"/>
    <property type="match status" value="1"/>
</dbReference>
<keyword evidence="2" id="KW-0489">Methyltransferase</keyword>
<dbReference type="Proteomes" id="UP001250538">
    <property type="component" value="Unassembled WGS sequence"/>
</dbReference>
<dbReference type="EMBL" id="JAVYAA010000004">
    <property type="protein sequence ID" value="MDT8978020.1"/>
    <property type="molecule type" value="Genomic_DNA"/>
</dbReference>
<dbReference type="GO" id="GO:0032259">
    <property type="term" value="P:methylation"/>
    <property type="evidence" value="ECO:0007669"/>
    <property type="project" value="UniProtKB-KW"/>
</dbReference>
<sequence length="253" mass="29584">MERVYKEHVKIDHESLKNFYTQRAVEKVSVDVDAPVVLCADKDKSKIEAWTSFEIEHRLPLLSLDDNSNVLEVGCGTGRISKYITSVADTYVGVDYVKEFIDLIQSREDIAKKDETHFIHSSIQDLTNGKVEFPFKGRFNRFIISGGVLMYINDDEVKAALNKLVERFDDECIIYLSEPIALQERLTLNKFYSENLESEYSAIYRTEKEYNDIFSVLYKSGFELKVSEEFFYEDIKNQKETKQWIFILQRSKK</sequence>
<keyword evidence="2" id="KW-0808">Transferase</keyword>
<dbReference type="GO" id="GO:0008168">
    <property type="term" value="F:methyltransferase activity"/>
    <property type="evidence" value="ECO:0007669"/>
    <property type="project" value="UniProtKB-KW"/>
</dbReference>
<evidence type="ECO:0000313" key="3">
    <source>
        <dbReference type="Proteomes" id="UP001250538"/>
    </source>
</evidence>
<dbReference type="Gene3D" id="3.40.50.150">
    <property type="entry name" value="Vaccinia Virus protein VP39"/>
    <property type="match status" value="1"/>
</dbReference>
<gene>
    <name evidence="2" type="ORF">RQP50_17485</name>
</gene>
<keyword evidence="3" id="KW-1185">Reference proteome</keyword>
<name>A0AAJ2JZY7_9BACL</name>
<dbReference type="EC" id="2.1.-.-" evidence="2"/>
<dbReference type="SUPFAM" id="SSF53335">
    <property type="entry name" value="S-adenosyl-L-methionine-dependent methyltransferases"/>
    <property type="match status" value="1"/>
</dbReference>
<accession>A0AAJ2JZY7</accession>
<dbReference type="AlphaFoldDB" id="A0AAJ2JZY7"/>
<proteinExistence type="predicted"/>
<reference evidence="3" key="1">
    <citation type="submission" date="2023-09" db="EMBL/GenBank/DDBJ databases">
        <title>Paenibacillus sp. chi10 Genome sequencing and assembly.</title>
        <authorList>
            <person name="Kim I."/>
        </authorList>
    </citation>
    <scope>NUCLEOTIDE SEQUENCE [LARGE SCALE GENOMIC DNA]</scope>
    <source>
        <strain evidence="3">chi10</strain>
    </source>
</reference>
<dbReference type="RefSeq" id="WP_315746207.1">
    <property type="nucleotide sequence ID" value="NZ_JAVYAA010000004.1"/>
</dbReference>
<comment type="caution">
    <text evidence="2">The sequence shown here is derived from an EMBL/GenBank/DDBJ whole genome shotgun (WGS) entry which is preliminary data.</text>
</comment>
<organism evidence="2 3">
    <name type="scientific">Paenibacillus suaedae</name>
    <dbReference type="NCBI Taxonomy" id="3077233"/>
    <lineage>
        <taxon>Bacteria</taxon>
        <taxon>Bacillati</taxon>
        <taxon>Bacillota</taxon>
        <taxon>Bacilli</taxon>
        <taxon>Bacillales</taxon>
        <taxon>Paenibacillaceae</taxon>
        <taxon>Paenibacillus</taxon>
    </lineage>
</organism>
<feature type="domain" description="Methyltransferase" evidence="1">
    <location>
        <begin position="70"/>
        <end position="165"/>
    </location>
</feature>
<evidence type="ECO:0000259" key="1">
    <source>
        <dbReference type="Pfam" id="PF13649"/>
    </source>
</evidence>